<dbReference type="AlphaFoldDB" id="A0A0E3LGS9"/>
<dbReference type="RefSeq" id="WP_048118438.1">
    <property type="nucleotide sequence ID" value="NZ_CP009520.1"/>
</dbReference>
<dbReference type="HOGENOM" id="CLU_2392940_0_0_2"/>
<accession>A0A0E3LGS9</accession>
<sequence>MTLKLSLEDYREIGAELSFLCDRLTKLSCRLGRETGTTKKPYRLAREADQLLSKCKSEAEELMFLHYPELGREGIKVFYGEIKLPPDLQSKDP</sequence>
<dbReference type="PATRIC" id="fig|1434123.4.peg.910"/>
<proteinExistence type="predicted"/>
<dbReference type="Proteomes" id="UP000033096">
    <property type="component" value="Chromosome"/>
</dbReference>
<name>A0A0E3LGS9_9EURY</name>
<dbReference type="KEGG" id="mvc:MSVAZ_0782"/>
<evidence type="ECO:0000313" key="2">
    <source>
        <dbReference type="Proteomes" id="UP000033096"/>
    </source>
</evidence>
<gene>
    <name evidence="1" type="ORF">MSVAZ_0782</name>
</gene>
<organism evidence="1 2">
    <name type="scientific">Methanosarcina vacuolata Z-761</name>
    <dbReference type="NCBI Taxonomy" id="1434123"/>
    <lineage>
        <taxon>Archaea</taxon>
        <taxon>Methanobacteriati</taxon>
        <taxon>Methanobacteriota</taxon>
        <taxon>Stenosarchaea group</taxon>
        <taxon>Methanomicrobia</taxon>
        <taxon>Methanosarcinales</taxon>
        <taxon>Methanosarcinaceae</taxon>
        <taxon>Methanosarcina</taxon>
    </lineage>
</organism>
<dbReference type="GeneID" id="24809174"/>
<protein>
    <submittedName>
        <fullName evidence="1">Uncharacterized protein</fullName>
    </submittedName>
</protein>
<keyword evidence="2" id="KW-1185">Reference proteome</keyword>
<reference evidence="1 2" key="1">
    <citation type="submission" date="2014-07" db="EMBL/GenBank/DDBJ databases">
        <title>Methanogenic archaea and the global carbon cycle.</title>
        <authorList>
            <person name="Henriksen J.R."/>
            <person name="Luke J."/>
            <person name="Reinhart S."/>
            <person name="Benedict M.N."/>
            <person name="Youngblut N.D."/>
            <person name="Metcalf M.E."/>
            <person name="Whitaker R.J."/>
            <person name="Metcalf W.W."/>
        </authorList>
    </citation>
    <scope>NUCLEOTIDE SEQUENCE [LARGE SCALE GENOMIC DNA]</scope>
    <source>
        <strain evidence="1 2">Z-761</strain>
    </source>
</reference>
<evidence type="ECO:0000313" key="1">
    <source>
        <dbReference type="EMBL" id="AKB43051.1"/>
    </source>
</evidence>
<dbReference type="EMBL" id="CP009520">
    <property type="protein sequence ID" value="AKB43051.1"/>
    <property type="molecule type" value="Genomic_DNA"/>
</dbReference>